<evidence type="ECO:0000313" key="2">
    <source>
        <dbReference type="Proteomes" id="UP001430953"/>
    </source>
</evidence>
<evidence type="ECO:0000313" key="1">
    <source>
        <dbReference type="EMBL" id="KAL0115662.1"/>
    </source>
</evidence>
<accession>A0AAW2FP40</accession>
<gene>
    <name evidence="1" type="ORF">PUN28_010882</name>
</gene>
<organism evidence="1 2">
    <name type="scientific">Cardiocondyla obscurior</name>
    <dbReference type="NCBI Taxonomy" id="286306"/>
    <lineage>
        <taxon>Eukaryota</taxon>
        <taxon>Metazoa</taxon>
        <taxon>Ecdysozoa</taxon>
        <taxon>Arthropoda</taxon>
        <taxon>Hexapoda</taxon>
        <taxon>Insecta</taxon>
        <taxon>Pterygota</taxon>
        <taxon>Neoptera</taxon>
        <taxon>Endopterygota</taxon>
        <taxon>Hymenoptera</taxon>
        <taxon>Apocrita</taxon>
        <taxon>Aculeata</taxon>
        <taxon>Formicoidea</taxon>
        <taxon>Formicidae</taxon>
        <taxon>Myrmicinae</taxon>
        <taxon>Cardiocondyla</taxon>
    </lineage>
</organism>
<keyword evidence="2" id="KW-1185">Reference proteome</keyword>
<sequence>MSQEKLNRLLSSEEKVVKKPQNFPALPVNTMTQLHALEQFLADDNNLSAISLYLARYIDSTSIENSVRKLLTKIITNNLAQKFSFQGRKSKLKFESALLQYFKNDLMAVADKIVGSWLANAKWRQQVNGSSLRN</sequence>
<comment type="caution">
    <text evidence="1">The sequence shown here is derived from an EMBL/GenBank/DDBJ whole genome shotgun (WGS) entry which is preliminary data.</text>
</comment>
<dbReference type="Proteomes" id="UP001430953">
    <property type="component" value="Unassembled WGS sequence"/>
</dbReference>
<protein>
    <recommendedName>
        <fullName evidence="3">DUF4806 domain-containing protein</fullName>
    </recommendedName>
</protein>
<name>A0AAW2FP40_9HYME</name>
<dbReference type="AlphaFoldDB" id="A0AAW2FP40"/>
<evidence type="ECO:0008006" key="3">
    <source>
        <dbReference type="Google" id="ProtNLM"/>
    </source>
</evidence>
<dbReference type="EMBL" id="JADYXP020000010">
    <property type="protein sequence ID" value="KAL0115662.1"/>
    <property type="molecule type" value="Genomic_DNA"/>
</dbReference>
<reference evidence="1 2" key="1">
    <citation type="submission" date="2023-03" db="EMBL/GenBank/DDBJ databases">
        <title>High recombination rates correlate with genetic variation in Cardiocondyla obscurior ants.</title>
        <authorList>
            <person name="Errbii M."/>
        </authorList>
    </citation>
    <scope>NUCLEOTIDE SEQUENCE [LARGE SCALE GENOMIC DNA]</scope>
    <source>
        <strain evidence="1">Alpha-2009</strain>
        <tissue evidence="1">Whole body</tissue>
    </source>
</reference>
<proteinExistence type="predicted"/>